<name>A0A918M818_9ACTN</name>
<keyword evidence="10" id="KW-1185">Reference proteome</keyword>
<feature type="transmembrane region" description="Helical" evidence="7">
    <location>
        <begin position="230"/>
        <end position="251"/>
    </location>
</feature>
<evidence type="ECO:0000256" key="1">
    <source>
        <dbReference type="ARBA" id="ARBA00004651"/>
    </source>
</evidence>
<keyword evidence="6 7" id="KW-0472">Membrane</keyword>
<feature type="transmembrane region" description="Helical" evidence="7">
    <location>
        <begin position="143"/>
        <end position="166"/>
    </location>
</feature>
<evidence type="ECO:0000256" key="4">
    <source>
        <dbReference type="ARBA" id="ARBA00022692"/>
    </source>
</evidence>
<dbReference type="AlphaFoldDB" id="A0A918M818"/>
<evidence type="ECO:0000256" key="7">
    <source>
        <dbReference type="SAM" id="Phobius"/>
    </source>
</evidence>
<organism evidence="9 10">
    <name type="scientific">Streptomyces lavendofoliae</name>
    <dbReference type="NCBI Taxonomy" id="67314"/>
    <lineage>
        <taxon>Bacteria</taxon>
        <taxon>Bacillati</taxon>
        <taxon>Actinomycetota</taxon>
        <taxon>Actinomycetes</taxon>
        <taxon>Kitasatosporales</taxon>
        <taxon>Streptomycetaceae</taxon>
        <taxon>Streptomyces</taxon>
    </lineage>
</organism>
<keyword evidence="2" id="KW-0813">Transport</keyword>
<dbReference type="Pfam" id="PF07690">
    <property type="entry name" value="MFS_1"/>
    <property type="match status" value="1"/>
</dbReference>
<evidence type="ECO:0000313" key="10">
    <source>
        <dbReference type="Proteomes" id="UP000636661"/>
    </source>
</evidence>
<feature type="transmembrane region" description="Helical" evidence="7">
    <location>
        <begin position="352"/>
        <end position="369"/>
    </location>
</feature>
<dbReference type="SUPFAM" id="SSF103473">
    <property type="entry name" value="MFS general substrate transporter"/>
    <property type="match status" value="1"/>
</dbReference>
<dbReference type="PANTHER" id="PTHR23517">
    <property type="entry name" value="RESISTANCE PROTEIN MDTM, PUTATIVE-RELATED-RELATED"/>
    <property type="match status" value="1"/>
</dbReference>
<dbReference type="Gene3D" id="1.20.1250.20">
    <property type="entry name" value="MFS general substrate transporter like domains"/>
    <property type="match status" value="1"/>
</dbReference>
<feature type="transmembrane region" description="Helical" evidence="7">
    <location>
        <begin position="57"/>
        <end position="77"/>
    </location>
</feature>
<reference evidence="9" key="1">
    <citation type="journal article" date="2014" name="Int. J. Syst. Evol. Microbiol.">
        <title>Complete genome sequence of Corynebacterium casei LMG S-19264T (=DSM 44701T), isolated from a smear-ripened cheese.</title>
        <authorList>
            <consortium name="US DOE Joint Genome Institute (JGI-PGF)"/>
            <person name="Walter F."/>
            <person name="Albersmeier A."/>
            <person name="Kalinowski J."/>
            <person name="Ruckert C."/>
        </authorList>
    </citation>
    <scope>NUCLEOTIDE SEQUENCE</scope>
    <source>
        <strain evidence="9">JCM 4391</strain>
    </source>
</reference>
<feature type="transmembrane region" description="Helical" evidence="7">
    <location>
        <begin position="313"/>
        <end position="331"/>
    </location>
</feature>
<sequence length="421" mass="43937">MKASLLAKWQTFRSLTPSLKALIVLSFIVALGSYMVTPFIGVLMVEGVGLDIRVAGVLVAVATFIQFGGSILGGVVVDRLGLKETMVASLALRTAGLVLLGIALRVPWVAYPAVVLVAAGPALYLPANKAYIITSVSDELRPLFLAVSSAALNAGMGLGPLLAALLMDADPAVLLVSAAVLFALITAAHQFTMKPVPGRPVVPASAGAGAATGRAGRGGRHALRSALRPMLFTALAFYLYFFFQSFIGLYAASTSGIHALGWIMLTNCAMVVLLQPPLADRIARAPFRPLLVVSFALMAAGMGVMYLRGTPSLLLGTALFTLGEVFLFLRCDLELVDRVPGNPAFAFGVQRLTAGIGGLLAGVVGGFLFAHFQDAGEPESFWLAVAAQCLLAALMAAALGGGRHARTHRERGADPELEAVR</sequence>
<accession>A0A918M818</accession>
<feature type="transmembrane region" description="Helical" evidence="7">
    <location>
        <begin position="381"/>
        <end position="401"/>
    </location>
</feature>
<reference evidence="9" key="2">
    <citation type="submission" date="2020-09" db="EMBL/GenBank/DDBJ databases">
        <authorList>
            <person name="Sun Q."/>
            <person name="Ohkuma M."/>
        </authorList>
    </citation>
    <scope>NUCLEOTIDE SEQUENCE</scope>
    <source>
        <strain evidence="9">JCM 4391</strain>
    </source>
</reference>
<dbReference type="PROSITE" id="PS50850">
    <property type="entry name" value="MFS"/>
    <property type="match status" value="1"/>
</dbReference>
<keyword evidence="3" id="KW-1003">Cell membrane</keyword>
<dbReference type="GO" id="GO:0022857">
    <property type="term" value="F:transmembrane transporter activity"/>
    <property type="evidence" value="ECO:0007669"/>
    <property type="project" value="InterPro"/>
</dbReference>
<gene>
    <name evidence="9" type="ORF">GCM10010274_62650</name>
</gene>
<dbReference type="Proteomes" id="UP000636661">
    <property type="component" value="Unassembled WGS sequence"/>
</dbReference>
<evidence type="ECO:0000256" key="5">
    <source>
        <dbReference type="ARBA" id="ARBA00022989"/>
    </source>
</evidence>
<dbReference type="InterPro" id="IPR050171">
    <property type="entry name" value="MFS_Transporters"/>
</dbReference>
<dbReference type="InterPro" id="IPR011701">
    <property type="entry name" value="MFS"/>
</dbReference>
<keyword evidence="4 7" id="KW-0812">Transmembrane</keyword>
<evidence type="ECO:0000256" key="6">
    <source>
        <dbReference type="ARBA" id="ARBA00023136"/>
    </source>
</evidence>
<feature type="domain" description="Major facilitator superfamily (MFS) profile" evidence="8">
    <location>
        <begin position="18"/>
        <end position="404"/>
    </location>
</feature>
<comment type="caution">
    <text evidence="9">The sequence shown here is derived from an EMBL/GenBank/DDBJ whole genome shotgun (WGS) entry which is preliminary data.</text>
</comment>
<feature type="transmembrane region" description="Helical" evidence="7">
    <location>
        <begin position="21"/>
        <end position="45"/>
    </location>
</feature>
<feature type="transmembrane region" description="Helical" evidence="7">
    <location>
        <begin position="172"/>
        <end position="191"/>
    </location>
</feature>
<dbReference type="InterPro" id="IPR036259">
    <property type="entry name" value="MFS_trans_sf"/>
</dbReference>
<dbReference type="InterPro" id="IPR020846">
    <property type="entry name" value="MFS_dom"/>
</dbReference>
<dbReference type="RefSeq" id="WP_189554651.1">
    <property type="nucleotide sequence ID" value="NZ_BMTP01000025.1"/>
</dbReference>
<feature type="transmembrane region" description="Helical" evidence="7">
    <location>
        <begin position="257"/>
        <end position="275"/>
    </location>
</feature>
<proteinExistence type="predicted"/>
<dbReference type="EMBL" id="BMTP01000025">
    <property type="protein sequence ID" value="GGU65460.1"/>
    <property type="molecule type" value="Genomic_DNA"/>
</dbReference>
<evidence type="ECO:0000259" key="8">
    <source>
        <dbReference type="PROSITE" id="PS50850"/>
    </source>
</evidence>
<evidence type="ECO:0000256" key="3">
    <source>
        <dbReference type="ARBA" id="ARBA00022475"/>
    </source>
</evidence>
<comment type="subcellular location">
    <subcellularLocation>
        <location evidence="1">Cell membrane</location>
        <topology evidence="1">Multi-pass membrane protein</topology>
    </subcellularLocation>
</comment>
<protein>
    <submittedName>
        <fullName evidence="9">MFS transporter</fullName>
    </submittedName>
</protein>
<evidence type="ECO:0000256" key="2">
    <source>
        <dbReference type="ARBA" id="ARBA00022448"/>
    </source>
</evidence>
<dbReference type="GO" id="GO:0005886">
    <property type="term" value="C:plasma membrane"/>
    <property type="evidence" value="ECO:0007669"/>
    <property type="project" value="UniProtKB-SubCell"/>
</dbReference>
<evidence type="ECO:0000313" key="9">
    <source>
        <dbReference type="EMBL" id="GGU65460.1"/>
    </source>
</evidence>
<keyword evidence="5 7" id="KW-1133">Transmembrane helix</keyword>
<dbReference type="PANTHER" id="PTHR23517:SF2">
    <property type="entry name" value="MULTIDRUG RESISTANCE PROTEIN MDTH"/>
    <property type="match status" value="1"/>
</dbReference>